<dbReference type="InterPro" id="IPR001041">
    <property type="entry name" value="2Fe-2S_ferredoxin-type"/>
</dbReference>
<comment type="cofactor">
    <cofactor evidence="6">
        <name>[2Fe-2S] cluster</name>
        <dbReference type="ChEBI" id="CHEBI:190135"/>
    </cofactor>
</comment>
<dbReference type="AlphaFoldDB" id="A0A562K7L8"/>
<dbReference type="GO" id="GO:0005829">
    <property type="term" value="C:cytosol"/>
    <property type="evidence" value="ECO:0007669"/>
    <property type="project" value="TreeGrafter"/>
</dbReference>
<dbReference type="CDD" id="cd00207">
    <property type="entry name" value="fer2"/>
    <property type="match status" value="1"/>
</dbReference>
<dbReference type="PROSITE" id="PS51085">
    <property type="entry name" value="2FE2S_FER_2"/>
    <property type="match status" value="1"/>
</dbReference>
<dbReference type="InterPro" id="IPR018298">
    <property type="entry name" value="Adrenodoxin_Fe-S_BS"/>
</dbReference>
<evidence type="ECO:0000259" key="7">
    <source>
        <dbReference type="PROSITE" id="PS51085"/>
    </source>
</evidence>
<evidence type="ECO:0000256" key="2">
    <source>
        <dbReference type="ARBA" id="ARBA00022714"/>
    </source>
</evidence>
<dbReference type="Proteomes" id="UP000316624">
    <property type="component" value="Unassembled WGS sequence"/>
</dbReference>
<evidence type="ECO:0000313" key="9">
    <source>
        <dbReference type="Proteomes" id="UP000316624"/>
    </source>
</evidence>
<organism evidence="8 9">
    <name type="scientific">Sphingobium wenxiniae (strain DSM 21828 / CGMCC 1.7748 / JZ-1)</name>
    <dbReference type="NCBI Taxonomy" id="595605"/>
    <lineage>
        <taxon>Bacteria</taxon>
        <taxon>Pseudomonadati</taxon>
        <taxon>Pseudomonadota</taxon>
        <taxon>Alphaproteobacteria</taxon>
        <taxon>Sphingomonadales</taxon>
        <taxon>Sphingomonadaceae</taxon>
        <taxon>Sphingobium</taxon>
    </lineage>
</organism>
<dbReference type="RefSeq" id="WP_021246152.1">
    <property type="nucleotide sequence ID" value="NZ_JACIIY010000028.1"/>
</dbReference>
<dbReference type="Gene3D" id="3.10.20.30">
    <property type="match status" value="1"/>
</dbReference>
<dbReference type="InterPro" id="IPR036010">
    <property type="entry name" value="2Fe-2S_ferredoxin-like_sf"/>
</dbReference>
<evidence type="ECO:0000313" key="8">
    <source>
        <dbReference type="EMBL" id="TWH91418.1"/>
    </source>
</evidence>
<accession>A0A562K7L8</accession>
<name>A0A562K7L8_SPHWJ</name>
<dbReference type="PANTHER" id="PTHR23426:SF65">
    <property type="entry name" value="FERREDOXIN-2, MITOCHONDRIAL"/>
    <property type="match status" value="1"/>
</dbReference>
<keyword evidence="4" id="KW-0408">Iron</keyword>
<dbReference type="GO" id="GO:0009055">
    <property type="term" value="F:electron transfer activity"/>
    <property type="evidence" value="ECO:0007669"/>
    <property type="project" value="TreeGrafter"/>
</dbReference>
<dbReference type="GO" id="GO:0046872">
    <property type="term" value="F:metal ion binding"/>
    <property type="evidence" value="ECO:0007669"/>
    <property type="project" value="UniProtKB-KW"/>
</dbReference>
<dbReference type="PROSITE" id="PS00814">
    <property type="entry name" value="ADX"/>
    <property type="match status" value="1"/>
</dbReference>
<keyword evidence="5" id="KW-0411">Iron-sulfur</keyword>
<dbReference type="Pfam" id="PF00111">
    <property type="entry name" value="Fer2"/>
    <property type="match status" value="1"/>
</dbReference>
<protein>
    <submittedName>
        <fullName evidence="8">2Fe-2S ferredoxin</fullName>
    </submittedName>
</protein>
<reference evidence="8 9" key="1">
    <citation type="journal article" date="2015" name="Stand. Genomic Sci.">
        <title>Genomic Encyclopedia of Bacterial and Archaeal Type Strains, Phase III: the genomes of soil and plant-associated and newly described type strains.</title>
        <authorList>
            <person name="Whitman W.B."/>
            <person name="Woyke T."/>
            <person name="Klenk H.P."/>
            <person name="Zhou Y."/>
            <person name="Lilburn T.G."/>
            <person name="Beck B.J."/>
            <person name="De Vos P."/>
            <person name="Vandamme P."/>
            <person name="Eisen J.A."/>
            <person name="Garrity G."/>
            <person name="Hugenholtz P."/>
            <person name="Kyrpides N.C."/>
        </authorList>
    </citation>
    <scope>NUCLEOTIDE SEQUENCE [LARGE SCALE GENOMIC DNA]</scope>
    <source>
        <strain evidence="8 9">CGMCC 1.7748</strain>
    </source>
</reference>
<dbReference type="GO" id="GO:0051537">
    <property type="term" value="F:2 iron, 2 sulfur cluster binding"/>
    <property type="evidence" value="ECO:0007669"/>
    <property type="project" value="UniProtKB-KW"/>
</dbReference>
<dbReference type="SUPFAM" id="SSF54292">
    <property type="entry name" value="2Fe-2S ferredoxin-like"/>
    <property type="match status" value="1"/>
</dbReference>
<dbReference type="GO" id="GO:0140647">
    <property type="term" value="P:P450-containing electron transport chain"/>
    <property type="evidence" value="ECO:0007669"/>
    <property type="project" value="InterPro"/>
</dbReference>
<dbReference type="EMBL" id="VLKK01000016">
    <property type="protein sequence ID" value="TWH91418.1"/>
    <property type="molecule type" value="Genomic_DNA"/>
</dbReference>
<evidence type="ECO:0000256" key="5">
    <source>
        <dbReference type="ARBA" id="ARBA00023014"/>
    </source>
</evidence>
<dbReference type="InterPro" id="IPR012675">
    <property type="entry name" value="Beta-grasp_dom_sf"/>
</dbReference>
<evidence type="ECO:0000256" key="4">
    <source>
        <dbReference type="ARBA" id="ARBA00023004"/>
    </source>
</evidence>
<keyword evidence="3" id="KW-0479">Metal-binding</keyword>
<comment type="caution">
    <text evidence="8">The sequence shown here is derived from an EMBL/GenBank/DDBJ whole genome shotgun (WGS) entry which is preliminary data.</text>
</comment>
<proteinExistence type="inferred from homology"/>
<gene>
    <name evidence="8" type="ORF">IQ35_03232</name>
</gene>
<evidence type="ECO:0000256" key="1">
    <source>
        <dbReference type="ARBA" id="ARBA00010914"/>
    </source>
</evidence>
<keyword evidence="9" id="KW-1185">Reference proteome</keyword>
<comment type="similarity">
    <text evidence="1">Belongs to the adrenodoxin/putidaredoxin family.</text>
</comment>
<evidence type="ECO:0000256" key="3">
    <source>
        <dbReference type="ARBA" id="ARBA00022723"/>
    </source>
</evidence>
<keyword evidence="2" id="KW-0001">2Fe-2S</keyword>
<dbReference type="InterPro" id="IPR001055">
    <property type="entry name" value="Adrenodoxin-like"/>
</dbReference>
<sequence>MKVTFEFSDSPEVVAEVNAGESLMRVALDHGIPGIYGDCGGQCACATCHIYIDAAWIDRIGTPEPGSTEEALLEGAPADVESNSRLACQVVLTDDLNGLVVRVPEGQ</sequence>
<feature type="domain" description="2Fe-2S ferredoxin-type" evidence="7">
    <location>
        <begin position="1"/>
        <end position="107"/>
    </location>
</feature>
<dbReference type="PANTHER" id="PTHR23426">
    <property type="entry name" value="FERREDOXIN/ADRENODOXIN"/>
    <property type="match status" value="1"/>
</dbReference>
<evidence type="ECO:0000256" key="6">
    <source>
        <dbReference type="ARBA" id="ARBA00034078"/>
    </source>
</evidence>